<comment type="cofactor">
    <cofactor evidence="1">
        <name>FAD</name>
        <dbReference type="ChEBI" id="CHEBI:57692"/>
    </cofactor>
</comment>
<evidence type="ECO:0000256" key="1">
    <source>
        <dbReference type="ARBA" id="ARBA00001974"/>
    </source>
</evidence>
<gene>
    <name evidence="18" type="primary">Pcyox1</name>
</gene>
<accession>A0ABM0LG11</accession>
<dbReference type="RefSeq" id="XP_005365353.3">
    <property type="nucleotide sequence ID" value="XM_005365296.3"/>
</dbReference>
<sequence>MRFRGRQRAFVKKSKLCLQERREGRRRAEVGLKLRLGRVLPGTQWTLGIQWPWVRNTRVSQGSKGSERFGWAWRCVLGRGLGGASSRRLIELQVCRPTRGQSAAAETVGREAMALVGLLLGLGLLLCELGSLASAEPRAPPDRIAIVGAGIGGTSSAYYLRKKFGKDVKIDVFERGEVGGRLATLKVQGHDYEAGGSVIHPLNLHMKRFVKDLGLSSVPVSGGLMGVYDGKSLVFEESSWFIINMIKLVWRYGFQSLRMHMWVEDLLDKFMRIYRYQSHDYAFSSVEKLMFAIGGDDYVRLLNQTLRGNLQKAGFSETFLNEMVAPIMRVNFGQSTDLNAFVGAVSMTAADSNLWAVEGGNKVVCSGLLQASNSNLISGSVVSIEEKTRTKQTGSPTKMYEVVYKTGSETHSGFYDIVLVATPLNQKMSDITFRNFDPPIEEFNDPYQHLVTTFIKGELNSTLFSSRPKDQFGLSTVLVTDDSDMFINSLSIVASVRDKEGPAPAVDGMRVWKTFSRDVLTKEQISKLFLSYDYAARKQWLPYPHYAPPQKCPSIILHDRLYYLNGIEFAASCMEMSAIAGYNAALLAYHRWNGNEDMIDQDDLYEKLKTEL</sequence>
<comment type="catalytic activity">
    <reaction evidence="15">
        <text>[(2E,6E,10E)-geranylgeranyl]-L-cysteine + O2 + H2O = (2E,6E,10E)-geranylgeranial + L-cysteine + H2O2</text>
        <dbReference type="Rhea" id="RHEA:70407"/>
        <dbReference type="ChEBI" id="CHEBI:15377"/>
        <dbReference type="ChEBI" id="CHEBI:15379"/>
        <dbReference type="ChEBI" id="CHEBI:16240"/>
        <dbReference type="ChEBI" id="CHEBI:35235"/>
        <dbReference type="ChEBI" id="CHEBI:189549"/>
        <dbReference type="ChEBI" id="CHEBI:189554"/>
        <dbReference type="EC" id="1.8.3.5"/>
    </reaction>
    <physiologicalReaction direction="left-to-right" evidence="15">
        <dbReference type="Rhea" id="RHEA:70408"/>
    </physiologicalReaction>
</comment>
<comment type="catalytic activity">
    <reaction evidence="13">
        <text>S-(2E,6E)-farnesyl-L-cysteine + O2 + H2O = (2E,6E)-farnesal + L-cysteine + H2O2</text>
        <dbReference type="Rhea" id="RHEA:30231"/>
        <dbReference type="ChEBI" id="CHEBI:15377"/>
        <dbReference type="ChEBI" id="CHEBI:15379"/>
        <dbReference type="ChEBI" id="CHEBI:15894"/>
        <dbReference type="ChEBI" id="CHEBI:16240"/>
        <dbReference type="ChEBI" id="CHEBI:35235"/>
        <dbReference type="ChEBI" id="CHEBI:62141"/>
        <dbReference type="EC" id="1.8.3.5"/>
    </reaction>
    <physiologicalReaction direction="left-to-right" evidence="13">
        <dbReference type="Rhea" id="RHEA:30232"/>
    </physiologicalReaction>
</comment>
<dbReference type="EC" id="1.8.3.5" evidence="10"/>
<evidence type="ECO:0000256" key="4">
    <source>
        <dbReference type="ARBA" id="ARBA00022630"/>
    </source>
</evidence>
<evidence type="ECO:0000256" key="11">
    <source>
        <dbReference type="ARBA" id="ARBA00040608"/>
    </source>
</evidence>
<evidence type="ECO:0000256" key="10">
    <source>
        <dbReference type="ARBA" id="ARBA00039077"/>
    </source>
</evidence>
<keyword evidence="17" id="KW-1185">Reference proteome</keyword>
<comment type="function">
    <text evidence="12">Prenylcysteine oxidase that cleaves the thioether bond of prenyl-L-cysteines, such as farnesylcysteine and geranylgeranylcysteine. Only active against free prenylcysteines and not prenylcysteine residues within prenylated proteins or peptides. Involved in the final step in the degradation of prenylated proteins, by degrading prenylcysteines after the protein has been degraded.</text>
</comment>
<dbReference type="Proteomes" id="UP000694915">
    <property type="component" value="Unplaced"/>
</dbReference>
<keyword evidence="4" id="KW-0285">Flavoprotein</keyword>
<evidence type="ECO:0000256" key="5">
    <source>
        <dbReference type="ARBA" id="ARBA00022729"/>
    </source>
</evidence>
<dbReference type="PIRSF" id="PIRSF036292">
    <property type="entry name" value="Prenylcysteine_oxidase"/>
    <property type="match status" value="1"/>
</dbReference>
<keyword evidence="7" id="KW-0560">Oxidoreductase</keyword>
<keyword evidence="9" id="KW-0458">Lysosome</keyword>
<evidence type="ECO:0000256" key="8">
    <source>
        <dbReference type="ARBA" id="ARBA00023180"/>
    </source>
</evidence>
<comment type="subcellular location">
    <subcellularLocation>
        <location evidence="2">Lysosome</location>
    </subcellularLocation>
</comment>
<evidence type="ECO:0000313" key="18">
    <source>
        <dbReference type="RefSeq" id="XP_005365353.3"/>
    </source>
</evidence>
<comment type="catalytic activity">
    <reaction evidence="14">
        <text>an S-polyprenyl-L-cysteine + O2 + H2O = a polyprenal + L-cysteine + H2O2</text>
        <dbReference type="Rhea" id="RHEA:53892"/>
        <dbReference type="Rhea" id="RHEA-COMP:13675"/>
        <dbReference type="Rhea" id="RHEA-COMP:13676"/>
        <dbReference type="ChEBI" id="CHEBI:15377"/>
        <dbReference type="ChEBI" id="CHEBI:15379"/>
        <dbReference type="ChEBI" id="CHEBI:16240"/>
        <dbReference type="ChEBI" id="CHEBI:35235"/>
        <dbReference type="ChEBI" id="CHEBI:137934"/>
        <dbReference type="ChEBI" id="CHEBI:137935"/>
        <dbReference type="EC" id="1.8.3.5"/>
    </reaction>
    <physiologicalReaction direction="left-to-right" evidence="14">
        <dbReference type="Rhea" id="RHEA:53893"/>
    </physiologicalReaction>
</comment>
<evidence type="ECO:0000256" key="14">
    <source>
        <dbReference type="ARBA" id="ARBA00048495"/>
    </source>
</evidence>
<dbReference type="InterPro" id="IPR036188">
    <property type="entry name" value="FAD/NAD-bd_sf"/>
</dbReference>
<evidence type="ECO:0000256" key="13">
    <source>
        <dbReference type="ARBA" id="ARBA00047616"/>
    </source>
</evidence>
<comment type="similarity">
    <text evidence="3">Belongs to the prenylcysteine oxidase family.</text>
</comment>
<evidence type="ECO:0000256" key="6">
    <source>
        <dbReference type="ARBA" id="ARBA00022827"/>
    </source>
</evidence>
<evidence type="ECO:0000256" key="3">
    <source>
        <dbReference type="ARBA" id="ARBA00009967"/>
    </source>
</evidence>
<evidence type="ECO:0000256" key="2">
    <source>
        <dbReference type="ARBA" id="ARBA00004371"/>
    </source>
</evidence>
<proteinExistence type="inferred from homology"/>
<organism evidence="17 18">
    <name type="scientific">Microtus ochrogaster</name>
    <name type="common">Prairie vole</name>
    <dbReference type="NCBI Taxonomy" id="79684"/>
    <lineage>
        <taxon>Eukaryota</taxon>
        <taxon>Metazoa</taxon>
        <taxon>Chordata</taxon>
        <taxon>Craniata</taxon>
        <taxon>Vertebrata</taxon>
        <taxon>Euteleostomi</taxon>
        <taxon>Mammalia</taxon>
        <taxon>Eutheria</taxon>
        <taxon>Euarchontoglires</taxon>
        <taxon>Glires</taxon>
        <taxon>Rodentia</taxon>
        <taxon>Myomorpha</taxon>
        <taxon>Muroidea</taxon>
        <taxon>Cricetidae</taxon>
        <taxon>Arvicolinae</taxon>
        <taxon>Microtus</taxon>
    </lineage>
</organism>
<keyword evidence="8" id="KW-0325">Glycoprotein</keyword>
<evidence type="ECO:0000256" key="12">
    <source>
        <dbReference type="ARBA" id="ARBA00045287"/>
    </source>
</evidence>
<evidence type="ECO:0000256" key="9">
    <source>
        <dbReference type="ARBA" id="ARBA00023228"/>
    </source>
</evidence>
<dbReference type="GeneID" id="101989513"/>
<dbReference type="Gene3D" id="3.50.50.60">
    <property type="entry name" value="FAD/NAD(P)-binding domain"/>
    <property type="match status" value="1"/>
</dbReference>
<dbReference type="PANTHER" id="PTHR15944:SF3">
    <property type="entry name" value="PRENYLCYSTEINE OXIDASE 1"/>
    <property type="match status" value="1"/>
</dbReference>
<dbReference type="PANTHER" id="PTHR15944">
    <property type="entry name" value="FARNESYLCYSTEINE LYASE"/>
    <property type="match status" value="1"/>
</dbReference>
<dbReference type="Pfam" id="PF13450">
    <property type="entry name" value="NAD_binding_8"/>
    <property type="match status" value="1"/>
</dbReference>
<evidence type="ECO:0000256" key="7">
    <source>
        <dbReference type="ARBA" id="ARBA00023002"/>
    </source>
</evidence>
<dbReference type="InterPro" id="IPR010795">
    <property type="entry name" value="Prenylcys_lyase"/>
</dbReference>
<dbReference type="Pfam" id="PF07156">
    <property type="entry name" value="Prenylcys_lyase"/>
    <property type="match status" value="1"/>
</dbReference>
<dbReference type="InterPro" id="IPR017046">
    <property type="entry name" value="Prenylcysteine_Oxase1"/>
</dbReference>
<evidence type="ECO:0000313" key="17">
    <source>
        <dbReference type="Proteomes" id="UP000694915"/>
    </source>
</evidence>
<name>A0ABM0LG11_MICOH</name>
<keyword evidence="6" id="KW-0274">FAD</keyword>
<reference evidence="18" key="1">
    <citation type="submission" date="2025-08" db="UniProtKB">
        <authorList>
            <consortium name="RefSeq"/>
        </authorList>
    </citation>
    <scope>IDENTIFICATION</scope>
</reference>
<feature type="domain" description="Prenylcysteine lyase" evidence="16">
    <location>
        <begin position="235"/>
        <end position="601"/>
    </location>
</feature>
<protein>
    <recommendedName>
        <fullName evidence="11">Prenylcysteine oxidase 1</fullName>
        <ecNumber evidence="10">1.8.3.5</ecNumber>
    </recommendedName>
</protein>
<dbReference type="SUPFAM" id="SSF51905">
    <property type="entry name" value="FAD/NAD(P)-binding domain"/>
    <property type="match status" value="1"/>
</dbReference>
<evidence type="ECO:0000259" key="16">
    <source>
        <dbReference type="Pfam" id="PF07156"/>
    </source>
</evidence>
<evidence type="ECO:0000256" key="15">
    <source>
        <dbReference type="ARBA" id="ARBA00049343"/>
    </source>
</evidence>
<keyword evidence="5" id="KW-0732">Signal</keyword>